<dbReference type="AlphaFoldDB" id="A0A395IWW6"/>
<feature type="domain" description="Reverse transcriptase" evidence="1">
    <location>
        <begin position="114"/>
        <end position="387"/>
    </location>
</feature>
<dbReference type="SUPFAM" id="SSF56672">
    <property type="entry name" value="DNA/RNA polymerases"/>
    <property type="match status" value="1"/>
</dbReference>
<evidence type="ECO:0000313" key="4">
    <source>
        <dbReference type="Proteomes" id="UP000249056"/>
    </source>
</evidence>
<dbReference type="PROSITE" id="PS50879">
    <property type="entry name" value="RNASE_H_1"/>
    <property type="match status" value="1"/>
</dbReference>
<dbReference type="InterPro" id="IPR000477">
    <property type="entry name" value="RT_dom"/>
</dbReference>
<dbReference type="Gene3D" id="3.30.420.10">
    <property type="entry name" value="Ribonuclease H-like superfamily/Ribonuclease H"/>
    <property type="match status" value="1"/>
</dbReference>
<organism evidence="3 4">
    <name type="scientific">Monilinia fructigena</name>
    <dbReference type="NCBI Taxonomy" id="38457"/>
    <lineage>
        <taxon>Eukaryota</taxon>
        <taxon>Fungi</taxon>
        <taxon>Dikarya</taxon>
        <taxon>Ascomycota</taxon>
        <taxon>Pezizomycotina</taxon>
        <taxon>Leotiomycetes</taxon>
        <taxon>Helotiales</taxon>
        <taxon>Sclerotiniaceae</taxon>
        <taxon>Monilinia</taxon>
    </lineage>
</organism>
<name>A0A395IWW6_9HELO</name>
<dbReference type="CDD" id="cd01650">
    <property type="entry name" value="RT_nLTR_like"/>
    <property type="match status" value="1"/>
</dbReference>
<dbReference type="InterPro" id="IPR002156">
    <property type="entry name" value="RNaseH_domain"/>
</dbReference>
<feature type="domain" description="RNase H type-1" evidence="2">
    <location>
        <begin position="604"/>
        <end position="752"/>
    </location>
</feature>
<evidence type="ECO:0008006" key="5">
    <source>
        <dbReference type="Google" id="ProtNLM"/>
    </source>
</evidence>
<dbReference type="GO" id="GO:0004523">
    <property type="term" value="F:RNA-DNA hybrid ribonuclease activity"/>
    <property type="evidence" value="ECO:0007669"/>
    <property type="project" value="InterPro"/>
</dbReference>
<dbReference type="PANTHER" id="PTHR33481">
    <property type="entry name" value="REVERSE TRANSCRIPTASE"/>
    <property type="match status" value="1"/>
</dbReference>
<dbReference type="CDD" id="cd09276">
    <property type="entry name" value="Rnase_HI_RT_non_LTR"/>
    <property type="match status" value="1"/>
</dbReference>
<dbReference type="InterPro" id="IPR036397">
    <property type="entry name" value="RNaseH_sf"/>
</dbReference>
<dbReference type="Proteomes" id="UP000249056">
    <property type="component" value="Unassembled WGS sequence"/>
</dbReference>
<dbReference type="GO" id="GO:0003676">
    <property type="term" value="F:nucleic acid binding"/>
    <property type="evidence" value="ECO:0007669"/>
    <property type="project" value="InterPro"/>
</dbReference>
<dbReference type="InterPro" id="IPR012337">
    <property type="entry name" value="RNaseH-like_sf"/>
</dbReference>
<keyword evidence="4" id="KW-1185">Reference proteome</keyword>
<dbReference type="FunFam" id="3.30.420.10:FF:000101">
    <property type="entry name" value="Uncharacterized protein"/>
    <property type="match status" value="1"/>
</dbReference>
<evidence type="ECO:0000259" key="2">
    <source>
        <dbReference type="PROSITE" id="PS50879"/>
    </source>
</evidence>
<dbReference type="InterPro" id="IPR043502">
    <property type="entry name" value="DNA/RNA_pol_sf"/>
</dbReference>
<comment type="caution">
    <text evidence="3">The sequence shown here is derived from an EMBL/GenBank/DDBJ whole genome shotgun (WGS) entry which is preliminary data.</text>
</comment>
<proteinExistence type="predicted"/>
<dbReference type="SUPFAM" id="SSF53098">
    <property type="entry name" value="Ribonuclease H-like"/>
    <property type="match status" value="1"/>
</dbReference>
<gene>
    <name evidence="3" type="ORF">DID88_003101</name>
</gene>
<protein>
    <recommendedName>
        <fullName evidence="5">Reverse transcriptase domain-containing protein</fullName>
    </recommendedName>
</protein>
<evidence type="ECO:0000313" key="3">
    <source>
        <dbReference type="EMBL" id="RAL63913.1"/>
    </source>
</evidence>
<dbReference type="PROSITE" id="PS50878">
    <property type="entry name" value="RT_POL"/>
    <property type="match status" value="1"/>
</dbReference>
<dbReference type="PANTHER" id="PTHR33481:SF1">
    <property type="entry name" value="ENDONUCLEASE_EXONUCLEASE_PHOSPHATASE DOMAIN-CONTAINING PROTEIN-RELATED"/>
    <property type="match status" value="1"/>
</dbReference>
<reference evidence="3 4" key="1">
    <citation type="submission" date="2018-06" db="EMBL/GenBank/DDBJ databases">
        <title>Genome Sequence of the Brown Rot Fungal Pathogen Monilinia fructigena.</title>
        <authorList>
            <person name="Landi L."/>
            <person name="De Miccolis Angelini R.M."/>
            <person name="Pollastro S."/>
            <person name="Abate D."/>
            <person name="Faretra F."/>
            <person name="Romanazzi G."/>
        </authorList>
    </citation>
    <scope>NUCLEOTIDE SEQUENCE [LARGE SCALE GENOMIC DNA]</scope>
    <source>
        <strain evidence="3 4">Mfrg269</strain>
    </source>
</reference>
<dbReference type="EMBL" id="QKRW01000016">
    <property type="protein sequence ID" value="RAL63913.1"/>
    <property type="molecule type" value="Genomic_DNA"/>
</dbReference>
<sequence length="906" mass="101019">MSLEWLNGIKPQEYIGPPPLKDPINHEIANNIEEKRKVLVKNLLTNAAEVDDIPFDVPTIPGQYIPFPRIDMSDLEQAILKAGNTAPGADEIPTRILQVAWSIIKDFVLLLFRKCLELGHHPECFRLATTAIIPKPNKADYTNPRSYRPIALLSVLGKGLERLVAKKMSWLAIHYKTLASQQFGALPLRSSVDLTTCVTHDIESALKAGQKTTLLTMDVKGAFDAVLPGRLINRLREQGWPNNLVKWIQSFATNRYIKIRLDGETGPKTALNCGLPQGSPISPILFMLYIAPIFWMGNPMKRFGYADDIALLASSDCLQENCEVLQANMQEALDWGKSEGITFDPKKSELIHFYKGHRTLTDAPAVQTEGLRIETKPGPLRWLGVYFDRKLSFKSHVKILSAKALKVANALRSFNNTCRGIPPCFTRRVAIACALKKCYFASETWWPGRFRPKSSISNLKISNRVDGHLGLLNKVVLTCARATLPVYKTTNLAVLHEESKLRPAEIELNQTSQLFAVRTTRLDPYHPLRIRADLVKSGNRRLPSSRFARTIVALPPSEQVNPLAHPPWEQRETRAEAELRVVGPLGRSKAQAAKDFKTFYASIPRNDLQVFSDGSKSEGKDGATGGGYIVTQYDIEVARHAFSLGLNAEVFDAEATAATRGAAAALAQPSARFAKDLWIFLDNYEVTLRLGSHFNGSSQSVFDDFLDISRAWAQRPRLPHLPPGEIRIRWVPGHLNILGNEAADKAAKEGAALPPPSNPICTLASLKRLAKVNACKADTQLWNTISPQYYKDLLYTHTDNTILLSLKRATLSYILAIRSQHGDFAKYHARFKHTSALLLCSCGKRKTPLHLFFCKRGKAYSTLIKSPPSEAIPWLLSSPPGAIKLAEWLESTRFYQEICPRHTATI</sequence>
<evidence type="ECO:0000259" key="1">
    <source>
        <dbReference type="PROSITE" id="PS50878"/>
    </source>
</evidence>
<dbReference type="Pfam" id="PF00078">
    <property type="entry name" value="RVT_1"/>
    <property type="match status" value="1"/>
</dbReference>
<dbReference type="OrthoDB" id="3598277at2759"/>
<accession>A0A395IWW6</accession>